<feature type="compositionally biased region" description="Basic and acidic residues" evidence="1">
    <location>
        <begin position="144"/>
        <end position="153"/>
    </location>
</feature>
<organism evidence="2 3">
    <name type="scientific">Streblomastix strix</name>
    <dbReference type="NCBI Taxonomy" id="222440"/>
    <lineage>
        <taxon>Eukaryota</taxon>
        <taxon>Metamonada</taxon>
        <taxon>Preaxostyla</taxon>
        <taxon>Oxymonadida</taxon>
        <taxon>Streblomastigidae</taxon>
        <taxon>Streblomastix</taxon>
    </lineage>
</organism>
<name>A0A5J4VIL0_9EUKA</name>
<comment type="caution">
    <text evidence="2">The sequence shown here is derived from an EMBL/GenBank/DDBJ whole genome shotgun (WGS) entry which is preliminary data.</text>
</comment>
<protein>
    <submittedName>
        <fullName evidence="2">Uncharacterized protein</fullName>
    </submittedName>
</protein>
<dbReference type="EMBL" id="SNRW01006793">
    <property type="protein sequence ID" value="KAA6382421.1"/>
    <property type="molecule type" value="Genomic_DNA"/>
</dbReference>
<feature type="compositionally biased region" description="Low complexity" evidence="1">
    <location>
        <begin position="84"/>
        <end position="108"/>
    </location>
</feature>
<evidence type="ECO:0000313" key="3">
    <source>
        <dbReference type="Proteomes" id="UP000324800"/>
    </source>
</evidence>
<sequence length="153" mass="17975">MSTRSKAKERHFTIDELRRYQLRADAMDDKHRGHVLRSAGCKDGKFDISRADYDAKLDILVEYFDYGLQEDMNINIDERRELGNIQQIQNEESQSSNKVQQTSSSSSPQPLPMTVQKRKEERSNKYKCEKSSRNKKRKEKRILKKDSQKSDDS</sequence>
<evidence type="ECO:0000256" key="1">
    <source>
        <dbReference type="SAM" id="MobiDB-lite"/>
    </source>
</evidence>
<accession>A0A5J4VIL0</accession>
<reference evidence="2 3" key="1">
    <citation type="submission" date="2019-03" db="EMBL/GenBank/DDBJ databases">
        <title>Single cell metagenomics reveals metabolic interactions within the superorganism composed of flagellate Streblomastix strix and complex community of Bacteroidetes bacteria on its surface.</title>
        <authorList>
            <person name="Treitli S.C."/>
            <person name="Kolisko M."/>
            <person name="Husnik F."/>
            <person name="Keeling P."/>
            <person name="Hampl V."/>
        </authorList>
    </citation>
    <scope>NUCLEOTIDE SEQUENCE [LARGE SCALE GENOMIC DNA]</scope>
    <source>
        <strain evidence="2">ST1C</strain>
    </source>
</reference>
<feature type="compositionally biased region" description="Basic and acidic residues" evidence="1">
    <location>
        <begin position="117"/>
        <end position="132"/>
    </location>
</feature>
<proteinExistence type="predicted"/>
<dbReference type="AlphaFoldDB" id="A0A5J4VIL0"/>
<feature type="compositionally biased region" description="Basic residues" evidence="1">
    <location>
        <begin position="133"/>
        <end position="143"/>
    </location>
</feature>
<gene>
    <name evidence="2" type="ORF">EZS28_022056</name>
</gene>
<feature type="region of interest" description="Disordered" evidence="1">
    <location>
        <begin position="84"/>
        <end position="153"/>
    </location>
</feature>
<evidence type="ECO:0000313" key="2">
    <source>
        <dbReference type="EMBL" id="KAA6382421.1"/>
    </source>
</evidence>
<dbReference type="Proteomes" id="UP000324800">
    <property type="component" value="Unassembled WGS sequence"/>
</dbReference>